<name>A0A9P4IXU9_9PEZI</name>
<keyword evidence="4" id="KW-1185">Reference proteome</keyword>
<proteinExistence type="predicted"/>
<dbReference type="InterPro" id="IPR056929">
    <property type="entry name" value="Znf_RING-like"/>
</dbReference>
<comment type="caution">
    <text evidence="3">The sequence shown here is derived from an EMBL/GenBank/DDBJ whole genome shotgun (WGS) entry which is preliminary data.</text>
</comment>
<protein>
    <recommendedName>
        <fullName evidence="2">RING zinc finger-like domain-containing protein</fullName>
    </recommendedName>
</protein>
<feature type="region of interest" description="Disordered" evidence="1">
    <location>
        <begin position="154"/>
        <end position="177"/>
    </location>
</feature>
<gene>
    <name evidence="3" type="ORF">K461DRAFT_296096</name>
</gene>
<feature type="compositionally biased region" description="Polar residues" evidence="1">
    <location>
        <begin position="194"/>
        <end position="205"/>
    </location>
</feature>
<dbReference type="Pfam" id="PF25080">
    <property type="entry name" value="zf_RING-like"/>
    <property type="match status" value="1"/>
</dbReference>
<dbReference type="AlphaFoldDB" id="A0A9P4IXU9"/>
<dbReference type="OrthoDB" id="5405791at2759"/>
<feature type="region of interest" description="Disordered" evidence="1">
    <location>
        <begin position="295"/>
        <end position="316"/>
    </location>
</feature>
<dbReference type="Proteomes" id="UP000799439">
    <property type="component" value="Unassembled WGS sequence"/>
</dbReference>
<evidence type="ECO:0000313" key="3">
    <source>
        <dbReference type="EMBL" id="KAF2150864.1"/>
    </source>
</evidence>
<evidence type="ECO:0000256" key="1">
    <source>
        <dbReference type="SAM" id="MobiDB-lite"/>
    </source>
</evidence>
<dbReference type="EMBL" id="ML996089">
    <property type="protein sequence ID" value="KAF2150864.1"/>
    <property type="molecule type" value="Genomic_DNA"/>
</dbReference>
<feature type="compositionally biased region" description="Basic and acidic residues" evidence="1">
    <location>
        <begin position="254"/>
        <end position="269"/>
    </location>
</feature>
<reference evidence="3" key="1">
    <citation type="journal article" date="2020" name="Stud. Mycol.">
        <title>101 Dothideomycetes genomes: a test case for predicting lifestyles and emergence of pathogens.</title>
        <authorList>
            <person name="Haridas S."/>
            <person name="Albert R."/>
            <person name="Binder M."/>
            <person name="Bloem J."/>
            <person name="Labutti K."/>
            <person name="Salamov A."/>
            <person name="Andreopoulos B."/>
            <person name="Baker S."/>
            <person name="Barry K."/>
            <person name="Bills G."/>
            <person name="Bluhm B."/>
            <person name="Cannon C."/>
            <person name="Castanera R."/>
            <person name="Culley D."/>
            <person name="Daum C."/>
            <person name="Ezra D."/>
            <person name="Gonzalez J."/>
            <person name="Henrissat B."/>
            <person name="Kuo A."/>
            <person name="Liang C."/>
            <person name="Lipzen A."/>
            <person name="Lutzoni F."/>
            <person name="Magnuson J."/>
            <person name="Mondo S."/>
            <person name="Nolan M."/>
            <person name="Ohm R."/>
            <person name="Pangilinan J."/>
            <person name="Park H.-J."/>
            <person name="Ramirez L."/>
            <person name="Alfaro M."/>
            <person name="Sun H."/>
            <person name="Tritt A."/>
            <person name="Yoshinaga Y."/>
            <person name="Zwiers L.-H."/>
            <person name="Turgeon B."/>
            <person name="Goodwin S."/>
            <person name="Spatafora J."/>
            <person name="Crous P."/>
            <person name="Grigoriev I."/>
        </authorList>
    </citation>
    <scope>NUCLEOTIDE SEQUENCE</scope>
    <source>
        <strain evidence="3">CBS 260.36</strain>
    </source>
</reference>
<feature type="region of interest" description="Disordered" evidence="1">
    <location>
        <begin position="28"/>
        <end position="73"/>
    </location>
</feature>
<evidence type="ECO:0000313" key="4">
    <source>
        <dbReference type="Proteomes" id="UP000799439"/>
    </source>
</evidence>
<feature type="domain" description="RING zinc finger-like" evidence="2">
    <location>
        <begin position="404"/>
        <end position="451"/>
    </location>
</feature>
<evidence type="ECO:0000259" key="2">
    <source>
        <dbReference type="Pfam" id="PF25080"/>
    </source>
</evidence>
<accession>A0A9P4IXU9</accession>
<feature type="compositionally biased region" description="Polar residues" evidence="1">
    <location>
        <begin position="213"/>
        <end position="245"/>
    </location>
</feature>
<feature type="region of interest" description="Disordered" evidence="1">
    <location>
        <begin position="194"/>
        <end position="272"/>
    </location>
</feature>
<organism evidence="3 4">
    <name type="scientific">Myriangium duriaei CBS 260.36</name>
    <dbReference type="NCBI Taxonomy" id="1168546"/>
    <lineage>
        <taxon>Eukaryota</taxon>
        <taxon>Fungi</taxon>
        <taxon>Dikarya</taxon>
        <taxon>Ascomycota</taxon>
        <taxon>Pezizomycotina</taxon>
        <taxon>Dothideomycetes</taxon>
        <taxon>Dothideomycetidae</taxon>
        <taxon>Myriangiales</taxon>
        <taxon>Myriangiaceae</taxon>
        <taxon>Myriangium</taxon>
    </lineage>
</organism>
<sequence length="466" mass="50589">MQEHIRRAHPEYYIPKLPATKESFELMVNSPPHEVPKPGQQETWSPPSERRERHYIPRNGLPDSSGLSYAPAHDSFDLQHSFGQGGQQNEVGGGGFYNNIPSFEISRPGAANLRRGSLLPAAAALTQLHFTRPEAADWGGDHVGMFAMDQDDPAKESQSFFTDHVGNGGGGNKHHAFADPTLSAEQQFLDSQYRSDPMDHTSNGNGHHAAESIEQSPPNRSTAPAVQRISSKNGRQRKSSVSQNARRPKHERKSSKDYLRPTSHDRKAYSAEPSAAAAAALYGKRWEDLIDAATSATEEDSRDLTPIPASPFQSPPVAARTPMPPPFALGSQFQSYTASPLQQALTPPPPDGPHNLDLAPFPSVEEPSSIDSNASGANFHMLASNQALSSASDSSPMFSNPVQIYCAGCRRLSVLKESFACPECICGVCAGCVEVLVGEQARGRAAQCPKCTSRPCRFRPFQLDLR</sequence>